<accession>A0A1G7ZGY2</accession>
<keyword evidence="2" id="KW-1185">Reference proteome</keyword>
<dbReference type="InterPro" id="IPR012338">
    <property type="entry name" value="Beta-lactam/transpept-like"/>
</dbReference>
<dbReference type="Proteomes" id="UP000198863">
    <property type="component" value="Unassembled WGS sequence"/>
</dbReference>
<dbReference type="PANTHER" id="PTHR35333">
    <property type="entry name" value="BETA-LACTAMASE"/>
    <property type="match status" value="1"/>
</dbReference>
<dbReference type="AlphaFoldDB" id="A0A1G7ZGY2"/>
<protein>
    <recommendedName>
        <fullName evidence="3">Beta-lactamase enzyme family protein</fullName>
    </recommendedName>
</protein>
<evidence type="ECO:0008006" key="3">
    <source>
        <dbReference type="Google" id="ProtNLM"/>
    </source>
</evidence>
<sequence length="301" mass="29909">MTAQRTGGFRRRLVVACAPVLVLAGALTIPAVGGGSVQTAAVVSASGATSAAGETTGEVSSSGSDPAAVLAEVEAAAVAAGGTIAVTVLDADGDTVLASADASAPVYTASLVKLLVVHQLLLQAEAGDVVLTADDLELMQSAIEASDDDAMDQLWVEFDGEALVADAVETFGLTGTAPPTEAGQWGQTTTTAADQATVLATCADTLTGEDAQLLTGWLRSTTPTAADGFDQTFGLLSPGTGQVAAKQGWMCCLDDTRWLHSTGVLHDGTVVVLLGTFPGSTSWTEAAGALDAAASAVAAAT</sequence>
<dbReference type="GO" id="GO:0008800">
    <property type="term" value="F:beta-lactamase activity"/>
    <property type="evidence" value="ECO:0007669"/>
    <property type="project" value="InterPro"/>
</dbReference>
<reference evidence="2" key="1">
    <citation type="submission" date="2016-10" db="EMBL/GenBank/DDBJ databases">
        <authorList>
            <person name="Varghese N."/>
            <person name="Submissions S."/>
        </authorList>
    </citation>
    <scope>NUCLEOTIDE SEQUENCE [LARGE SCALE GENOMIC DNA]</scope>
    <source>
        <strain evidence="2">DSM 44526</strain>
    </source>
</reference>
<dbReference type="OrthoDB" id="4981298at2"/>
<dbReference type="GO" id="GO:0030655">
    <property type="term" value="P:beta-lactam antibiotic catabolic process"/>
    <property type="evidence" value="ECO:0007669"/>
    <property type="project" value="InterPro"/>
</dbReference>
<organism evidence="1 2">
    <name type="scientific">Klenkia brasiliensis</name>
    <dbReference type="NCBI Taxonomy" id="333142"/>
    <lineage>
        <taxon>Bacteria</taxon>
        <taxon>Bacillati</taxon>
        <taxon>Actinomycetota</taxon>
        <taxon>Actinomycetes</taxon>
        <taxon>Geodermatophilales</taxon>
        <taxon>Geodermatophilaceae</taxon>
        <taxon>Klenkia</taxon>
    </lineage>
</organism>
<evidence type="ECO:0000313" key="2">
    <source>
        <dbReference type="Proteomes" id="UP000198863"/>
    </source>
</evidence>
<proteinExistence type="predicted"/>
<dbReference type="SUPFAM" id="SSF56601">
    <property type="entry name" value="beta-lactamase/transpeptidase-like"/>
    <property type="match status" value="1"/>
</dbReference>
<dbReference type="Gene3D" id="3.40.710.10">
    <property type="entry name" value="DD-peptidase/beta-lactamase superfamily"/>
    <property type="match status" value="1"/>
</dbReference>
<dbReference type="RefSeq" id="WP_091068515.1">
    <property type="nucleotide sequence ID" value="NZ_FNCF01000008.1"/>
</dbReference>
<dbReference type="InterPro" id="IPR000871">
    <property type="entry name" value="Beta-lactam_class-A"/>
</dbReference>
<dbReference type="PANTHER" id="PTHR35333:SF3">
    <property type="entry name" value="BETA-LACTAMASE-TYPE TRANSPEPTIDASE FOLD CONTAINING PROTEIN"/>
    <property type="match status" value="1"/>
</dbReference>
<evidence type="ECO:0000313" key="1">
    <source>
        <dbReference type="EMBL" id="SDH07879.1"/>
    </source>
</evidence>
<dbReference type="GO" id="GO:0046677">
    <property type="term" value="P:response to antibiotic"/>
    <property type="evidence" value="ECO:0007669"/>
    <property type="project" value="InterPro"/>
</dbReference>
<dbReference type="EMBL" id="FNCF01000008">
    <property type="protein sequence ID" value="SDH07879.1"/>
    <property type="molecule type" value="Genomic_DNA"/>
</dbReference>
<gene>
    <name evidence="1" type="ORF">SAMN05660324_4273</name>
</gene>
<name>A0A1G7ZGY2_9ACTN</name>